<gene>
    <name evidence="2" type="ORF">PENTCL1PPCAC_24610</name>
</gene>
<dbReference type="Proteomes" id="UP001432027">
    <property type="component" value="Unassembled WGS sequence"/>
</dbReference>
<keyword evidence="3" id="KW-1185">Reference proteome</keyword>
<comment type="caution">
    <text evidence="2">The sequence shown here is derived from an EMBL/GenBank/DDBJ whole genome shotgun (WGS) entry which is preliminary data.</text>
</comment>
<dbReference type="EMBL" id="BTSX01000005">
    <property type="protein sequence ID" value="GMT02436.1"/>
    <property type="molecule type" value="Genomic_DNA"/>
</dbReference>
<organism evidence="2 3">
    <name type="scientific">Pristionchus entomophagus</name>
    <dbReference type="NCBI Taxonomy" id="358040"/>
    <lineage>
        <taxon>Eukaryota</taxon>
        <taxon>Metazoa</taxon>
        <taxon>Ecdysozoa</taxon>
        <taxon>Nematoda</taxon>
        <taxon>Chromadorea</taxon>
        <taxon>Rhabditida</taxon>
        <taxon>Rhabditina</taxon>
        <taxon>Diplogasteromorpha</taxon>
        <taxon>Diplogasteroidea</taxon>
        <taxon>Neodiplogasteridae</taxon>
        <taxon>Pristionchus</taxon>
    </lineage>
</organism>
<reference evidence="2" key="1">
    <citation type="submission" date="2023-10" db="EMBL/GenBank/DDBJ databases">
        <title>Genome assembly of Pristionchus species.</title>
        <authorList>
            <person name="Yoshida K."/>
            <person name="Sommer R.J."/>
        </authorList>
    </citation>
    <scope>NUCLEOTIDE SEQUENCE</scope>
    <source>
        <strain evidence="2">RS0144</strain>
    </source>
</reference>
<name>A0AAV5U7I1_9BILA</name>
<sequence length="87" mass="9302">GSEGVPEGIRTAQSVGRRLMRDGRGDEEDVEGKEDMNGGGVVSLLFGGCFSACQRMSLSEHSLGVYMASPSELEKYTVCAELADQAW</sequence>
<feature type="region of interest" description="Disordered" evidence="1">
    <location>
        <begin position="1"/>
        <end position="34"/>
    </location>
</feature>
<proteinExistence type="predicted"/>
<evidence type="ECO:0000313" key="3">
    <source>
        <dbReference type="Proteomes" id="UP001432027"/>
    </source>
</evidence>
<protein>
    <submittedName>
        <fullName evidence="2">Uncharacterized protein</fullName>
    </submittedName>
</protein>
<dbReference type="AlphaFoldDB" id="A0AAV5U7I1"/>
<accession>A0AAV5U7I1</accession>
<evidence type="ECO:0000313" key="2">
    <source>
        <dbReference type="EMBL" id="GMT02436.1"/>
    </source>
</evidence>
<feature type="non-terminal residue" evidence="2">
    <location>
        <position position="1"/>
    </location>
</feature>
<evidence type="ECO:0000256" key="1">
    <source>
        <dbReference type="SAM" id="MobiDB-lite"/>
    </source>
</evidence>